<dbReference type="InterPro" id="IPR013783">
    <property type="entry name" value="Ig-like_fold"/>
</dbReference>
<gene>
    <name evidence="2" type="ORF">MAR_023005</name>
</gene>
<evidence type="ECO:0000313" key="3">
    <source>
        <dbReference type="Proteomes" id="UP001164746"/>
    </source>
</evidence>
<dbReference type="InterPro" id="IPR003598">
    <property type="entry name" value="Ig_sub2"/>
</dbReference>
<name>A0ABY7DLV3_MYAAR</name>
<feature type="non-terminal residue" evidence="2">
    <location>
        <position position="158"/>
    </location>
</feature>
<dbReference type="InterPro" id="IPR036179">
    <property type="entry name" value="Ig-like_dom_sf"/>
</dbReference>
<reference evidence="2" key="1">
    <citation type="submission" date="2022-11" db="EMBL/GenBank/DDBJ databases">
        <title>Centuries of genome instability and evolution in soft-shell clam transmissible cancer (bioRxiv).</title>
        <authorList>
            <person name="Hart S.F.M."/>
            <person name="Yonemitsu M.A."/>
            <person name="Giersch R.M."/>
            <person name="Beal B.F."/>
            <person name="Arriagada G."/>
            <person name="Davis B.W."/>
            <person name="Ostrander E.A."/>
            <person name="Goff S.P."/>
            <person name="Metzger M.J."/>
        </authorList>
    </citation>
    <scope>NUCLEOTIDE SEQUENCE</scope>
    <source>
        <strain evidence="2">MELC-2E11</strain>
        <tissue evidence="2">Siphon/mantle</tissue>
    </source>
</reference>
<sequence>MNINEGDTLVLEITATGKPHPRFQWFFCPDGQKEFNKLKGCTDKTLKIINLTSANAGSYSCQIHNCSDPQETKITEISHVSITSKQNSVSDRLNPPVTEKLAKMPLTPTTIRHTGQDHEITIISHPTSKELELGDRALFMVEAQCGLPLRYQWIKDGK</sequence>
<keyword evidence="3" id="KW-1185">Reference proteome</keyword>
<protein>
    <recommendedName>
        <fullName evidence="1">Ig-like domain-containing protein</fullName>
    </recommendedName>
</protein>
<organism evidence="2 3">
    <name type="scientific">Mya arenaria</name>
    <name type="common">Soft-shell clam</name>
    <dbReference type="NCBI Taxonomy" id="6604"/>
    <lineage>
        <taxon>Eukaryota</taxon>
        <taxon>Metazoa</taxon>
        <taxon>Spiralia</taxon>
        <taxon>Lophotrochozoa</taxon>
        <taxon>Mollusca</taxon>
        <taxon>Bivalvia</taxon>
        <taxon>Autobranchia</taxon>
        <taxon>Heteroconchia</taxon>
        <taxon>Euheterodonta</taxon>
        <taxon>Imparidentia</taxon>
        <taxon>Neoheterodontei</taxon>
        <taxon>Myida</taxon>
        <taxon>Myoidea</taxon>
        <taxon>Myidae</taxon>
        <taxon>Mya</taxon>
    </lineage>
</organism>
<dbReference type="SUPFAM" id="SSF48726">
    <property type="entry name" value="Immunoglobulin"/>
    <property type="match status" value="1"/>
</dbReference>
<dbReference type="Gene3D" id="2.60.40.10">
    <property type="entry name" value="Immunoglobulins"/>
    <property type="match status" value="1"/>
</dbReference>
<proteinExistence type="predicted"/>
<dbReference type="SMART" id="SM00408">
    <property type="entry name" value="IGc2"/>
    <property type="match status" value="1"/>
</dbReference>
<dbReference type="EMBL" id="CP111014">
    <property type="protein sequence ID" value="WAQ98632.1"/>
    <property type="molecule type" value="Genomic_DNA"/>
</dbReference>
<dbReference type="InterPro" id="IPR007110">
    <property type="entry name" value="Ig-like_dom"/>
</dbReference>
<accession>A0ABY7DLV3</accession>
<dbReference type="Pfam" id="PF13927">
    <property type="entry name" value="Ig_3"/>
    <property type="match status" value="1"/>
</dbReference>
<dbReference type="Proteomes" id="UP001164746">
    <property type="component" value="Chromosome 3"/>
</dbReference>
<dbReference type="PROSITE" id="PS50835">
    <property type="entry name" value="IG_LIKE"/>
    <property type="match status" value="1"/>
</dbReference>
<evidence type="ECO:0000313" key="2">
    <source>
        <dbReference type="EMBL" id="WAQ98632.1"/>
    </source>
</evidence>
<feature type="domain" description="Ig-like" evidence="1">
    <location>
        <begin position="1"/>
        <end position="78"/>
    </location>
</feature>
<evidence type="ECO:0000259" key="1">
    <source>
        <dbReference type="PROSITE" id="PS50835"/>
    </source>
</evidence>